<dbReference type="Proteomes" id="UP001596512">
    <property type="component" value="Unassembled WGS sequence"/>
</dbReference>
<sequence length="155" mass="15727">MPASTGNFIAARANEHGNFLLLMTAGGAAQTAATNAFGSNVVEPYTGRDRYETAAKIAEGLFTDGENKLVGAGVGLASGTNFPDALAGTSMLMLYAQPLLLTNPTSLSSHTKVFLQNHAGDVTDPEGNPDAFLDVLGGTGAVSSSTANAAMIAFS</sequence>
<reference evidence="2" key="1">
    <citation type="journal article" date="2019" name="Int. J. Syst. Evol. Microbiol.">
        <title>The Global Catalogue of Microorganisms (GCM) 10K type strain sequencing project: providing services to taxonomists for standard genome sequencing and annotation.</title>
        <authorList>
            <consortium name="The Broad Institute Genomics Platform"/>
            <consortium name="The Broad Institute Genome Sequencing Center for Infectious Disease"/>
            <person name="Wu L."/>
            <person name="Ma J."/>
        </authorList>
    </citation>
    <scope>NUCLEOTIDE SEQUENCE [LARGE SCALE GENOMIC DNA]</scope>
    <source>
        <strain evidence="2">JCM 17695</strain>
    </source>
</reference>
<comment type="caution">
    <text evidence="1">The sequence shown here is derived from an EMBL/GenBank/DDBJ whole genome shotgun (WGS) entry which is preliminary data.</text>
</comment>
<dbReference type="InterPro" id="IPR007253">
    <property type="entry name" value="Cell_wall-bd_2"/>
</dbReference>
<accession>A0ABW2U0Y7</accession>
<keyword evidence="2" id="KW-1185">Reference proteome</keyword>
<gene>
    <name evidence="1" type="ORF">ACFQV2_40115</name>
</gene>
<evidence type="ECO:0000313" key="1">
    <source>
        <dbReference type="EMBL" id="MFC7618625.1"/>
    </source>
</evidence>
<proteinExistence type="predicted"/>
<dbReference type="EMBL" id="JBHTEY010000004">
    <property type="protein sequence ID" value="MFC7618625.1"/>
    <property type="molecule type" value="Genomic_DNA"/>
</dbReference>
<dbReference type="Pfam" id="PF04122">
    <property type="entry name" value="CW_binding_2"/>
    <property type="match status" value="1"/>
</dbReference>
<protein>
    <submittedName>
        <fullName evidence="1">Cell wall-binding repeat-containing protein</fullName>
    </submittedName>
</protein>
<organism evidence="1 2">
    <name type="scientific">Actinokineospora soli</name>
    <dbReference type="NCBI Taxonomy" id="1048753"/>
    <lineage>
        <taxon>Bacteria</taxon>
        <taxon>Bacillati</taxon>
        <taxon>Actinomycetota</taxon>
        <taxon>Actinomycetes</taxon>
        <taxon>Pseudonocardiales</taxon>
        <taxon>Pseudonocardiaceae</taxon>
        <taxon>Actinokineospora</taxon>
    </lineage>
</organism>
<evidence type="ECO:0000313" key="2">
    <source>
        <dbReference type="Proteomes" id="UP001596512"/>
    </source>
</evidence>
<name>A0ABW2U0Y7_9PSEU</name>